<evidence type="ECO:0000313" key="3">
    <source>
        <dbReference type="EMBL" id="MBC8534662.1"/>
    </source>
</evidence>
<sequence>MKKKRTAGVLWILLLAGVCIQPAYANSAQRHWSGTDGTGAVVTGEDCPIVVDKELLTFDVQEFPEQDYPDTDSFLAYTGKVTAEYIFRNPADYTVTATLVFPFGNPPHYGEYIYDHATGRPVDVSDTLKYGVTLDGKPVEATVRHTLKARHTSFSIEEDLPKLADSYISDSFFDPDLPVWVQRYSVTGIDKEYGAATAAFVINADSTKTRVLCEEQTGGERLREGVRASCWVQNGDTITVYIFGELPKEGLVWTLYENGACEKVIEGTVSPEISEMTFKDYALRGYDENSGILESDWYNAQVELLRRSSETWGNGLIQIEEGDFSLMRWYEYTLTLEPGQALKNAVTAPVYPAIDAGYTPSLYAYTYLLSPAKTWAQFGELEVVVKTPYYMTESGIDGFTKTDGGYALTLPRLPEGELTFTLSESEKPQPPKWSILYLMPTEFIIVLTAVLAAVGAAVFLLNRRKKRTKI</sequence>
<keyword evidence="2" id="KW-0732">Signal</keyword>
<feature type="signal peptide" evidence="2">
    <location>
        <begin position="1"/>
        <end position="25"/>
    </location>
</feature>
<evidence type="ECO:0000313" key="4">
    <source>
        <dbReference type="Proteomes" id="UP000651482"/>
    </source>
</evidence>
<organism evidence="3 4">
    <name type="scientific">Yeguia hominis</name>
    <dbReference type="NCBI Taxonomy" id="2763662"/>
    <lineage>
        <taxon>Bacteria</taxon>
        <taxon>Bacillati</taxon>
        <taxon>Bacillota</taxon>
        <taxon>Clostridia</taxon>
        <taxon>Eubacteriales</taxon>
        <taxon>Yeguiaceae</taxon>
        <taxon>Yeguia</taxon>
    </lineage>
</organism>
<reference evidence="3" key="1">
    <citation type="submission" date="2020-08" db="EMBL/GenBank/DDBJ databases">
        <title>Genome public.</title>
        <authorList>
            <person name="Liu C."/>
            <person name="Sun Q."/>
        </authorList>
    </citation>
    <scope>NUCLEOTIDE SEQUENCE</scope>
    <source>
        <strain evidence="3">NSJ-40</strain>
    </source>
</reference>
<dbReference type="Gene3D" id="2.60.40.3680">
    <property type="match status" value="1"/>
</dbReference>
<gene>
    <name evidence="3" type="ORF">IAG03_11835</name>
</gene>
<dbReference type="AlphaFoldDB" id="A0A926HNX9"/>
<protein>
    <submittedName>
        <fullName evidence="3">Uncharacterized protein</fullName>
    </submittedName>
</protein>
<proteinExistence type="predicted"/>
<keyword evidence="4" id="KW-1185">Reference proteome</keyword>
<name>A0A926HNX9_9FIRM</name>
<dbReference type="RefSeq" id="WP_249320247.1">
    <property type="nucleotide sequence ID" value="NZ_JACRSN010000020.1"/>
</dbReference>
<dbReference type="Proteomes" id="UP000651482">
    <property type="component" value="Unassembled WGS sequence"/>
</dbReference>
<evidence type="ECO:0000256" key="1">
    <source>
        <dbReference type="SAM" id="Phobius"/>
    </source>
</evidence>
<keyword evidence="1" id="KW-0812">Transmembrane</keyword>
<keyword evidence="1" id="KW-0472">Membrane</keyword>
<dbReference type="EMBL" id="JACRSN010000020">
    <property type="protein sequence ID" value="MBC8534662.1"/>
    <property type="molecule type" value="Genomic_DNA"/>
</dbReference>
<comment type="caution">
    <text evidence="3">The sequence shown here is derived from an EMBL/GenBank/DDBJ whole genome shotgun (WGS) entry which is preliminary data.</text>
</comment>
<evidence type="ECO:0000256" key="2">
    <source>
        <dbReference type="SAM" id="SignalP"/>
    </source>
</evidence>
<accession>A0A926HNX9</accession>
<keyword evidence="1" id="KW-1133">Transmembrane helix</keyword>
<feature type="chain" id="PRO_5037595048" evidence="2">
    <location>
        <begin position="26"/>
        <end position="470"/>
    </location>
</feature>
<feature type="transmembrane region" description="Helical" evidence="1">
    <location>
        <begin position="435"/>
        <end position="461"/>
    </location>
</feature>